<keyword evidence="3" id="KW-1185">Reference proteome</keyword>
<protein>
    <recommendedName>
        <fullName evidence="1">Coilin N-terminal domain-containing protein</fullName>
    </recommendedName>
</protein>
<organism evidence="2 3">
    <name type="scientific">Lactuca sativa</name>
    <name type="common">Garden lettuce</name>
    <dbReference type="NCBI Taxonomy" id="4236"/>
    <lineage>
        <taxon>Eukaryota</taxon>
        <taxon>Viridiplantae</taxon>
        <taxon>Streptophyta</taxon>
        <taxon>Embryophyta</taxon>
        <taxon>Tracheophyta</taxon>
        <taxon>Spermatophyta</taxon>
        <taxon>Magnoliopsida</taxon>
        <taxon>eudicotyledons</taxon>
        <taxon>Gunneridae</taxon>
        <taxon>Pentapetalae</taxon>
        <taxon>asterids</taxon>
        <taxon>campanulids</taxon>
        <taxon>Asterales</taxon>
        <taxon>Asteraceae</taxon>
        <taxon>Cichorioideae</taxon>
        <taxon>Cichorieae</taxon>
        <taxon>Lactucinae</taxon>
        <taxon>Lactuca</taxon>
    </lineage>
</organism>
<dbReference type="InterPro" id="IPR031722">
    <property type="entry name" value="Coilin_N"/>
</dbReference>
<evidence type="ECO:0000313" key="2">
    <source>
        <dbReference type="EMBL" id="KAJ0190969.1"/>
    </source>
</evidence>
<gene>
    <name evidence="2" type="ORF">LSAT_V11C800450120</name>
</gene>
<name>A0A9R1WXL6_LACSA</name>
<evidence type="ECO:0000259" key="1">
    <source>
        <dbReference type="Pfam" id="PF15862"/>
    </source>
</evidence>
<dbReference type="Proteomes" id="UP000235145">
    <property type="component" value="Unassembled WGS sequence"/>
</dbReference>
<proteinExistence type="predicted"/>
<dbReference type="Pfam" id="PF15862">
    <property type="entry name" value="Coilin_N"/>
    <property type="match status" value="1"/>
</dbReference>
<dbReference type="EMBL" id="NBSK02000008">
    <property type="protein sequence ID" value="KAJ0190969.1"/>
    <property type="molecule type" value="Genomic_DNA"/>
</dbReference>
<dbReference type="Pfam" id="PF04827">
    <property type="entry name" value="Plant_tran"/>
    <property type="match status" value="1"/>
</dbReference>
<dbReference type="PANTHER" id="PTHR47150:SF4">
    <property type="entry name" value="HARBINGER TRANSPOSASE-DERIVED PROTEIN-RELATED"/>
    <property type="match status" value="1"/>
</dbReference>
<reference evidence="2 3" key="1">
    <citation type="journal article" date="2017" name="Nat. Commun.">
        <title>Genome assembly with in vitro proximity ligation data and whole-genome triplication in lettuce.</title>
        <authorList>
            <person name="Reyes-Chin-Wo S."/>
            <person name="Wang Z."/>
            <person name="Yang X."/>
            <person name="Kozik A."/>
            <person name="Arikit S."/>
            <person name="Song C."/>
            <person name="Xia L."/>
            <person name="Froenicke L."/>
            <person name="Lavelle D.O."/>
            <person name="Truco M.J."/>
            <person name="Xia R."/>
            <person name="Zhu S."/>
            <person name="Xu C."/>
            <person name="Xu H."/>
            <person name="Xu X."/>
            <person name="Cox K."/>
            <person name="Korf I."/>
            <person name="Meyers B.C."/>
            <person name="Michelmore R.W."/>
        </authorList>
    </citation>
    <scope>NUCLEOTIDE SEQUENCE [LARGE SCALE GENOMIC DNA]</scope>
    <source>
        <strain evidence="3">cv. Salinas</strain>
        <tissue evidence="2">Seedlings</tissue>
    </source>
</reference>
<evidence type="ECO:0000313" key="3">
    <source>
        <dbReference type="Proteomes" id="UP000235145"/>
    </source>
</evidence>
<feature type="domain" description="Coilin N-terminal" evidence="1">
    <location>
        <begin position="6"/>
        <end position="154"/>
    </location>
</feature>
<accession>A0A9R1WXL6</accession>
<dbReference type="InterPro" id="IPR006912">
    <property type="entry name" value="Harbinger_derived_prot"/>
</dbReference>
<comment type="caution">
    <text evidence="2">The sequence shown here is derived from an EMBL/GenBank/DDBJ whole genome shotgun (WGS) entry which is preliminary data.</text>
</comment>
<dbReference type="PANTHER" id="PTHR47150">
    <property type="entry name" value="OS12G0169200 PROTEIN"/>
    <property type="match status" value="1"/>
</dbReference>
<sequence>METQSIRLRLVFEDGSLLSEAQRSDGMNQSWLLVEPNQHQKISDVCNHLLHSFNLRDSCPNGILLYMDGFVLPPSESTRILKDKEILCVKRKEMGLAEAIEGGDAGNLVDYVEVNRKEPVSNAMLLLPNEEEKLEDESSSVETVSKKRKLQSSKVSGVEGEVVRLLSQMDSSSSSSSSDFAYSSYWHLSSSSSSEDVSSSNTYVCNSHVLSTIAQATFLLFHDTASSSEPINTTTIDREASHDRLVQDYFGENPVYGDEIFKKGFRMRRELFLRIVDDMEREFPYFRLSWDARGKRGFSPLQKCISAICQLAYGTIPNEYNEYLSLSERTSRESLQNFCTSIIQLYGQEYLRKPSVSDIQLLYAAHESKYGFPGMLGTIGYTHWTWRNCPTVWRGQYMRGDLEFPTIMLEAVVSQDLWIWHAFFDVAGSNNDINVLNQWPLFNEEVNGTASTCPFQVNKVKYKHGYYLADEIYPNWATFVKAFTYLDDDKRKKFNATHESARRDLEQIFGVLKSSWRVFRNPARAMDPRKIKNTMYACIILHNMILKDEGLAICPFLENDRPTDQKGLKVNQDTIEELRCQETHNNLRLDIVEHIVNTCVPNLDY</sequence>
<dbReference type="AlphaFoldDB" id="A0A9R1WXL6"/>